<dbReference type="InterPro" id="IPR014718">
    <property type="entry name" value="GH-type_carb-bd"/>
</dbReference>
<evidence type="ECO:0000256" key="2">
    <source>
        <dbReference type="ARBA" id="ARBA00001913"/>
    </source>
</evidence>
<dbReference type="STRING" id="659014.SAMN04487996_120113"/>
<dbReference type="InterPro" id="IPR006104">
    <property type="entry name" value="Glyco_hydro_2_N"/>
</dbReference>
<dbReference type="InterPro" id="IPR011013">
    <property type="entry name" value="Gal_mutarotase_sf_dom"/>
</dbReference>
<dbReference type="AlphaFoldDB" id="A0A1G7VM08"/>
<name>A0A1G7VM08_9BACT</name>
<comment type="catalytic activity">
    <reaction evidence="1">
        <text>Hydrolysis of terminal non-reducing beta-D-galactose residues in beta-D-galactosides.</text>
        <dbReference type="EC" id="3.2.1.23"/>
    </reaction>
</comment>
<dbReference type="SUPFAM" id="SSF49785">
    <property type="entry name" value="Galactose-binding domain-like"/>
    <property type="match status" value="1"/>
</dbReference>
<protein>
    <recommendedName>
        <fullName evidence="5">beta-galactosidase</fullName>
        <ecNumber evidence="5">3.2.1.23</ecNumber>
    </recommendedName>
</protein>
<dbReference type="Gene3D" id="2.70.98.10">
    <property type="match status" value="1"/>
</dbReference>
<dbReference type="Gene3D" id="2.60.40.10">
    <property type="entry name" value="Immunoglobulins"/>
    <property type="match status" value="2"/>
</dbReference>
<organism evidence="13 14">
    <name type="scientific">Dyadobacter soli</name>
    <dbReference type="NCBI Taxonomy" id="659014"/>
    <lineage>
        <taxon>Bacteria</taxon>
        <taxon>Pseudomonadati</taxon>
        <taxon>Bacteroidota</taxon>
        <taxon>Cytophagia</taxon>
        <taxon>Cytophagales</taxon>
        <taxon>Spirosomataceae</taxon>
        <taxon>Dyadobacter</taxon>
    </lineage>
</organism>
<dbReference type="PRINTS" id="PR00132">
    <property type="entry name" value="GLHYDRLASE2"/>
</dbReference>
<keyword evidence="8" id="KW-0326">Glycosidase</keyword>
<dbReference type="Pfam" id="PF02837">
    <property type="entry name" value="Glyco_hydro_2_N"/>
    <property type="match status" value="1"/>
</dbReference>
<evidence type="ECO:0000256" key="8">
    <source>
        <dbReference type="ARBA" id="ARBA00023295"/>
    </source>
</evidence>
<keyword evidence="9" id="KW-0732">Signal</keyword>
<dbReference type="InterPro" id="IPR017853">
    <property type="entry name" value="GH"/>
</dbReference>
<dbReference type="InterPro" id="IPR013783">
    <property type="entry name" value="Ig-like_fold"/>
</dbReference>
<dbReference type="InterPro" id="IPR008979">
    <property type="entry name" value="Galactose-bd-like_sf"/>
</dbReference>
<dbReference type="Gene3D" id="2.60.120.260">
    <property type="entry name" value="Galactose-binding domain-like"/>
    <property type="match status" value="1"/>
</dbReference>
<dbReference type="GO" id="GO:0005990">
    <property type="term" value="P:lactose catabolic process"/>
    <property type="evidence" value="ECO:0007669"/>
    <property type="project" value="TreeGrafter"/>
</dbReference>
<dbReference type="SUPFAM" id="SSF51445">
    <property type="entry name" value="(Trans)glycosidases"/>
    <property type="match status" value="1"/>
</dbReference>
<evidence type="ECO:0000259" key="10">
    <source>
        <dbReference type="Pfam" id="PF00703"/>
    </source>
</evidence>
<evidence type="ECO:0000256" key="9">
    <source>
        <dbReference type="SAM" id="SignalP"/>
    </source>
</evidence>
<dbReference type="Proteomes" id="UP000198748">
    <property type="component" value="Unassembled WGS sequence"/>
</dbReference>
<evidence type="ECO:0000256" key="5">
    <source>
        <dbReference type="ARBA" id="ARBA00012756"/>
    </source>
</evidence>
<evidence type="ECO:0000259" key="12">
    <source>
        <dbReference type="Pfam" id="PF02837"/>
    </source>
</evidence>
<dbReference type="PANTHER" id="PTHR46323">
    <property type="entry name" value="BETA-GALACTOSIDASE"/>
    <property type="match status" value="1"/>
</dbReference>
<gene>
    <name evidence="13" type="ORF">SAMN04487996_120113</name>
</gene>
<keyword evidence="6" id="KW-0378">Hydrolase</keyword>
<dbReference type="InterPro" id="IPR006103">
    <property type="entry name" value="Glyco_hydro_2_cat"/>
</dbReference>
<evidence type="ECO:0000256" key="7">
    <source>
        <dbReference type="ARBA" id="ARBA00022837"/>
    </source>
</evidence>
<evidence type="ECO:0000256" key="3">
    <source>
        <dbReference type="ARBA" id="ARBA00007401"/>
    </source>
</evidence>
<dbReference type="SUPFAM" id="SSF74650">
    <property type="entry name" value="Galactose mutarotase-like"/>
    <property type="match status" value="1"/>
</dbReference>
<keyword evidence="7" id="KW-0106">Calcium</keyword>
<evidence type="ECO:0000313" key="13">
    <source>
        <dbReference type="EMBL" id="SDG60449.1"/>
    </source>
</evidence>
<dbReference type="GO" id="GO:0030246">
    <property type="term" value="F:carbohydrate binding"/>
    <property type="evidence" value="ECO:0007669"/>
    <property type="project" value="InterPro"/>
</dbReference>
<feature type="domain" description="Glycoside hydrolase family 2 immunoglobulin-like beta-sandwich" evidence="10">
    <location>
        <begin position="201"/>
        <end position="295"/>
    </location>
</feature>
<sequence>MFKIKQLRMLKLCSLLLLGMANAGLAQQSQRVYLSGTDKDQTVLWDFFCSKGQNSGKWTKIAVPSNWEFQGFGKYTYGVENRKDSTKADEVGMYRHSFQVPNDWKSKRVMIVFQGSMTDTDVKINGKSVGNTHQGGFTQFEYEITPFIKKGSNLLEVTVHKESANRSVDVAERHGDFWAFGGIYRPVYLEIKPRQFIDRIAVDAKANGHFSLDVFTTAHAGQQLMAQVQTLNGHNVGEPFLAKINRPDTAVNLKQVFHDVKLWNAETPNLYQVRVSLTDQQGKLLHTLTQRFGFRTVEVVKNDGLYVNGKKVVLRGVNRHTFVPETGRTTSKAVSIKDVQLMQAMNMNAVRMSHYPPDIHFLDVCDSLGMYVLDELTGWQNKYDTIAGRKLLKELVIRDVNHPSILFWDNGNEGGWNRALDGDYALYDPQKRTVLHPWERFNGFDTKHYPDYGYMANSVLYDRDILMPTEFMHGLFDGGHGAGLDDFWDLMLKHPHGAGGFLWVFMDEGVVRTDKQLPGQPKVIDVFGNYAPDGIVGPHYEKEASFYTIKEIWSPVRITRKQLSPNFDGNITVENHYSFTDLSQCKFSWQLVSFPNSADTTAQAIVNHTGQPQPISLPAGQTGNLNLNLPRDWRKSEALYLTATDPNGKELFTWSWTIPTQSENPDHTLSTQMQAETLQPSETAAALALKAGSITYTFDKTTGYLAKVSRPAGDISLTGGPRLAGKQLPLKSFRHFAGSRGYEVEAHYQGDGNSFTAHWLFASGQPAELTYEYSQRGAADFMGVTFDYPQENVTGMKWLGRGPYRVWKNRLRGLKYGVWHKAYNDAVTGENFISPEFKGFHSEVKWVVIETREGNITVYSDEPVFLQMMSPSKPKAAGNDKTSPPFPESTFGFLDNISAIGTKFQDADQMGPQSQKNTMLNGTPVKRILRFDFSKTH</sequence>
<keyword evidence="14" id="KW-1185">Reference proteome</keyword>
<dbReference type="InterPro" id="IPR036156">
    <property type="entry name" value="Beta-gal/glucu_dom_sf"/>
</dbReference>
<dbReference type="EC" id="3.2.1.23" evidence="5"/>
<evidence type="ECO:0000256" key="4">
    <source>
        <dbReference type="ARBA" id="ARBA00011245"/>
    </source>
</evidence>
<feature type="chain" id="PRO_5011712679" description="beta-galactosidase" evidence="9">
    <location>
        <begin position="27"/>
        <end position="937"/>
    </location>
</feature>
<comment type="subunit">
    <text evidence="4">Monomer.</text>
</comment>
<proteinExistence type="inferred from homology"/>
<reference evidence="14" key="1">
    <citation type="submission" date="2016-10" db="EMBL/GenBank/DDBJ databases">
        <authorList>
            <person name="Varghese N."/>
            <person name="Submissions S."/>
        </authorList>
    </citation>
    <scope>NUCLEOTIDE SEQUENCE [LARGE SCALE GENOMIC DNA]</scope>
    <source>
        <strain evidence="14">DSM 25329</strain>
    </source>
</reference>
<dbReference type="Pfam" id="PF02836">
    <property type="entry name" value="Glyco_hydro_2_C"/>
    <property type="match status" value="1"/>
</dbReference>
<dbReference type="PANTHER" id="PTHR46323:SF2">
    <property type="entry name" value="BETA-GALACTOSIDASE"/>
    <property type="match status" value="1"/>
</dbReference>
<dbReference type="InterPro" id="IPR006101">
    <property type="entry name" value="Glyco_hydro_2"/>
</dbReference>
<dbReference type="InterPro" id="IPR006102">
    <property type="entry name" value="Ig-like_GH2"/>
</dbReference>
<dbReference type="SUPFAM" id="SSF49303">
    <property type="entry name" value="beta-Galactosidase/glucuronidase domain"/>
    <property type="match status" value="1"/>
</dbReference>
<dbReference type="InterPro" id="IPR050347">
    <property type="entry name" value="Bact_Beta-galactosidase"/>
</dbReference>
<dbReference type="RefSeq" id="WP_090156483.1">
    <property type="nucleotide sequence ID" value="NZ_FNAN01000020.1"/>
</dbReference>
<dbReference type="Gene3D" id="3.20.20.80">
    <property type="entry name" value="Glycosidases"/>
    <property type="match status" value="1"/>
</dbReference>
<accession>A0A1G7VM08</accession>
<dbReference type="EMBL" id="FNAN01000020">
    <property type="protein sequence ID" value="SDG60449.1"/>
    <property type="molecule type" value="Genomic_DNA"/>
</dbReference>
<feature type="signal peptide" evidence="9">
    <location>
        <begin position="1"/>
        <end position="26"/>
    </location>
</feature>
<evidence type="ECO:0000259" key="11">
    <source>
        <dbReference type="Pfam" id="PF02836"/>
    </source>
</evidence>
<dbReference type="Pfam" id="PF00703">
    <property type="entry name" value="Glyco_hydro_2"/>
    <property type="match status" value="1"/>
</dbReference>
<feature type="domain" description="Glycoside hydrolase family 2 catalytic" evidence="11">
    <location>
        <begin position="300"/>
        <end position="530"/>
    </location>
</feature>
<dbReference type="OrthoDB" id="857501at2"/>
<evidence type="ECO:0000313" key="14">
    <source>
        <dbReference type="Proteomes" id="UP000198748"/>
    </source>
</evidence>
<evidence type="ECO:0000256" key="6">
    <source>
        <dbReference type="ARBA" id="ARBA00022801"/>
    </source>
</evidence>
<dbReference type="GO" id="GO:0009341">
    <property type="term" value="C:beta-galactosidase complex"/>
    <property type="evidence" value="ECO:0007669"/>
    <property type="project" value="TreeGrafter"/>
</dbReference>
<comment type="cofactor">
    <cofactor evidence="2">
        <name>Ca(2+)</name>
        <dbReference type="ChEBI" id="CHEBI:29108"/>
    </cofactor>
</comment>
<feature type="domain" description="Glycosyl hydrolases family 2 sugar binding" evidence="12">
    <location>
        <begin position="60"/>
        <end position="193"/>
    </location>
</feature>
<comment type="similarity">
    <text evidence="3">Belongs to the glycosyl hydrolase 2 family.</text>
</comment>
<evidence type="ECO:0000256" key="1">
    <source>
        <dbReference type="ARBA" id="ARBA00001412"/>
    </source>
</evidence>
<dbReference type="GO" id="GO:0004565">
    <property type="term" value="F:beta-galactosidase activity"/>
    <property type="evidence" value="ECO:0007669"/>
    <property type="project" value="UniProtKB-EC"/>
</dbReference>